<evidence type="ECO:0000313" key="1">
    <source>
        <dbReference type="EMBL" id="PWA67966.1"/>
    </source>
</evidence>
<dbReference type="OrthoDB" id="1938625at2759"/>
<dbReference type="AlphaFoldDB" id="A0A2U1N3B6"/>
<name>A0A2U1N3B6_ARTAN</name>
<keyword evidence="1" id="KW-0695">RNA-directed DNA polymerase</keyword>
<dbReference type="Proteomes" id="UP000245207">
    <property type="component" value="Unassembled WGS sequence"/>
</dbReference>
<dbReference type="EMBL" id="PKPP01003729">
    <property type="protein sequence ID" value="PWA67966.1"/>
    <property type="molecule type" value="Genomic_DNA"/>
</dbReference>
<protein>
    <submittedName>
        <fullName evidence="1">Reverse transcriptase domain, Reverse transcriptase zinc-binding domain protein</fullName>
    </submittedName>
</protein>
<organism evidence="1 2">
    <name type="scientific">Artemisia annua</name>
    <name type="common">Sweet wormwood</name>
    <dbReference type="NCBI Taxonomy" id="35608"/>
    <lineage>
        <taxon>Eukaryota</taxon>
        <taxon>Viridiplantae</taxon>
        <taxon>Streptophyta</taxon>
        <taxon>Embryophyta</taxon>
        <taxon>Tracheophyta</taxon>
        <taxon>Spermatophyta</taxon>
        <taxon>Magnoliopsida</taxon>
        <taxon>eudicotyledons</taxon>
        <taxon>Gunneridae</taxon>
        <taxon>Pentapetalae</taxon>
        <taxon>asterids</taxon>
        <taxon>campanulids</taxon>
        <taxon>Asterales</taxon>
        <taxon>Asteraceae</taxon>
        <taxon>Asteroideae</taxon>
        <taxon>Anthemideae</taxon>
        <taxon>Artemisiinae</taxon>
        <taxon>Artemisia</taxon>
    </lineage>
</organism>
<gene>
    <name evidence="1" type="ORF">CTI12_AA313860</name>
</gene>
<keyword evidence="1" id="KW-0808">Transferase</keyword>
<accession>A0A2U1N3B6</accession>
<comment type="caution">
    <text evidence="1">The sequence shown here is derived from an EMBL/GenBank/DDBJ whole genome shotgun (WGS) entry which is preliminary data.</text>
</comment>
<reference evidence="1 2" key="1">
    <citation type="journal article" date="2018" name="Mol. Plant">
        <title>The genome of Artemisia annua provides insight into the evolution of Asteraceae family and artemisinin biosynthesis.</title>
        <authorList>
            <person name="Shen Q."/>
            <person name="Zhang L."/>
            <person name="Liao Z."/>
            <person name="Wang S."/>
            <person name="Yan T."/>
            <person name="Shi P."/>
            <person name="Liu M."/>
            <person name="Fu X."/>
            <person name="Pan Q."/>
            <person name="Wang Y."/>
            <person name="Lv Z."/>
            <person name="Lu X."/>
            <person name="Zhang F."/>
            <person name="Jiang W."/>
            <person name="Ma Y."/>
            <person name="Chen M."/>
            <person name="Hao X."/>
            <person name="Li L."/>
            <person name="Tang Y."/>
            <person name="Lv G."/>
            <person name="Zhou Y."/>
            <person name="Sun X."/>
            <person name="Brodelius P.E."/>
            <person name="Rose J.K.C."/>
            <person name="Tang K."/>
        </authorList>
    </citation>
    <scope>NUCLEOTIDE SEQUENCE [LARGE SCALE GENOMIC DNA]</scope>
    <source>
        <strain evidence="2">cv. Huhao1</strain>
        <tissue evidence="1">Leaf</tissue>
    </source>
</reference>
<keyword evidence="2" id="KW-1185">Reference proteome</keyword>
<dbReference type="GO" id="GO:0003964">
    <property type="term" value="F:RNA-directed DNA polymerase activity"/>
    <property type="evidence" value="ECO:0007669"/>
    <property type="project" value="UniProtKB-KW"/>
</dbReference>
<dbReference type="PANTHER" id="PTHR33116">
    <property type="entry name" value="REVERSE TRANSCRIPTASE ZINC-BINDING DOMAIN-CONTAINING PROTEIN-RELATED-RELATED"/>
    <property type="match status" value="1"/>
</dbReference>
<dbReference type="PANTHER" id="PTHR33116:SF78">
    <property type="entry name" value="OS12G0587133 PROTEIN"/>
    <property type="match status" value="1"/>
</dbReference>
<evidence type="ECO:0000313" key="2">
    <source>
        <dbReference type="Proteomes" id="UP000245207"/>
    </source>
</evidence>
<keyword evidence="1" id="KW-0548">Nucleotidyltransferase</keyword>
<sequence length="768" mass="86153">MDDLAKISLSVYVSNFPSHLTTNFGTYVMYAFCRYIKVPNTDTLIDSLSKVWIGKLKLHANVARFHRNVVGKASHSRVKVVSPIVKNDCFQHSNNATSYANIAKTSIDDGKRAILGCYNDFRSIANARTLCRCDGLLDVDIKYLGGLWVLFEFKSTETRNKFLKHKGIGSWFSSLKPWYDDFVVEERLIWLEIEGVPFRAWHNDMFTSIGSKWGEALFCDDSDSCNRLSKRICIKSSHSQLIFATIMVTLKKVTYAIRVRELCSWAPSFVDEDSCNDEEGSMGSYTQDQEEEGEIKEHDDDVLEAPIEIPLYDVQADVLDDAGVKPDVEHDIAHIHMNTHHDTKSVVEEPPIEVPLDSDPFGLEALIDKKSSKVFEPRNSETPQFPPGFSPASNNILNATNSDACNSASESVNNHTSSDSHKQFGFSLVERLEETIKVGLALGLNMEGCENTLATLIATNGEIKKKLQNLKRVIRVWISSHRSTAHNLKKDHSQRLATIDAKIDQGCANDLDLLIRCGRLSLIKAVLGSLPTYYMSLYKVPVAVCNKLESLRNHFFIGGDLGEKKMAWVSWKTCMSSKQRGGLGIGSIHSLNAGLLFKWLWRFLIQSTDLWVTVIKEIHGHHGGIFDLPLYSSCFSAWSGILSSVKSLNKKGIDLLSLCTRKLGNGASIRFWDDVWCGNQPLKVQFPRVYMLDNDKSCCVANRLALQDWVSAFRRFPRGGIELSQFSELKLLVGSIVLSEHKDTWQWSLDVSKGFSVASITSLQPQQG</sequence>
<proteinExistence type="predicted"/>